<dbReference type="InterPro" id="IPR017871">
    <property type="entry name" value="ABC_transporter-like_CS"/>
</dbReference>
<protein>
    <submittedName>
        <fullName evidence="5">Metal ABC transporter ATP-binding protein</fullName>
    </submittedName>
</protein>
<dbReference type="PROSITE" id="PS00211">
    <property type="entry name" value="ABC_TRANSPORTER_1"/>
    <property type="match status" value="1"/>
</dbReference>
<reference evidence="5" key="1">
    <citation type="journal article" date="2020" name="mSystems">
        <title>Genome- and Community-Level Interaction Insights into Carbon Utilization and Element Cycling Functions of Hydrothermarchaeota in Hydrothermal Sediment.</title>
        <authorList>
            <person name="Zhou Z."/>
            <person name="Liu Y."/>
            <person name="Xu W."/>
            <person name="Pan J."/>
            <person name="Luo Z.H."/>
            <person name="Li M."/>
        </authorList>
    </citation>
    <scope>NUCLEOTIDE SEQUENCE [LARGE SCALE GENOMIC DNA]</scope>
    <source>
        <strain evidence="5">SpSt-914</strain>
    </source>
</reference>
<dbReference type="InterPro" id="IPR050153">
    <property type="entry name" value="Metal_Ion_Import_ABC"/>
</dbReference>
<feature type="domain" description="ABC transporter" evidence="4">
    <location>
        <begin position="6"/>
        <end position="266"/>
    </location>
</feature>
<dbReference type="GO" id="GO:0016887">
    <property type="term" value="F:ATP hydrolysis activity"/>
    <property type="evidence" value="ECO:0007669"/>
    <property type="project" value="InterPro"/>
</dbReference>
<proteinExistence type="predicted"/>
<dbReference type="CDD" id="cd03235">
    <property type="entry name" value="ABC_Metallic_Cations"/>
    <property type="match status" value="1"/>
</dbReference>
<dbReference type="SUPFAM" id="SSF52540">
    <property type="entry name" value="P-loop containing nucleoside triphosphate hydrolases"/>
    <property type="match status" value="1"/>
</dbReference>
<evidence type="ECO:0000313" key="5">
    <source>
        <dbReference type="EMBL" id="HGD13176.1"/>
    </source>
</evidence>
<keyword evidence="3 5" id="KW-0067">ATP-binding</keyword>
<keyword evidence="2" id="KW-0547">Nucleotide-binding</keyword>
<gene>
    <name evidence="5" type="ORF">ENX16_03760</name>
</gene>
<dbReference type="Pfam" id="PF00005">
    <property type="entry name" value="ABC_tran"/>
    <property type="match status" value="1"/>
</dbReference>
<dbReference type="EMBL" id="DTMZ01000087">
    <property type="protein sequence ID" value="HGD13176.1"/>
    <property type="molecule type" value="Genomic_DNA"/>
</dbReference>
<evidence type="ECO:0000256" key="1">
    <source>
        <dbReference type="ARBA" id="ARBA00022448"/>
    </source>
</evidence>
<dbReference type="InterPro" id="IPR003439">
    <property type="entry name" value="ABC_transporter-like_ATP-bd"/>
</dbReference>
<dbReference type="InterPro" id="IPR003593">
    <property type="entry name" value="AAA+_ATPase"/>
</dbReference>
<name>A0A7V3PTE2_UNCW3</name>
<sequence length="284" mass="31136">MSDAIVEFEQVTVVYQKTVALNEVSFRLEQGELLGVIGPNGSGKTTLLKTVLGLVKPVAGTVQVLGAEGQGRVRCAGCNSKRCHIVRMPGTKGQGLARVRHLIGYVPQRKPIDPNMPVSVLDVVLMGTYSLLGRWTYPGKEEREKALAALAAVGLEKTVNHIAGHLSGGQQQRLFLARALVSEPKLLLLDEPTAGVDVASRKQIVELVRKLHQERGLTTIYVTHDLNEVMSCTDKIMLLNKRILGFGRCAEVVNTETLSRLYDTRISVLEKDDQRYVISGDYHG</sequence>
<dbReference type="GO" id="GO:0005524">
    <property type="term" value="F:ATP binding"/>
    <property type="evidence" value="ECO:0007669"/>
    <property type="project" value="UniProtKB-KW"/>
</dbReference>
<organism evidence="5">
    <name type="scientific">candidate division WOR-3 bacterium</name>
    <dbReference type="NCBI Taxonomy" id="2052148"/>
    <lineage>
        <taxon>Bacteria</taxon>
        <taxon>Bacteria division WOR-3</taxon>
    </lineage>
</organism>
<keyword evidence="1" id="KW-0813">Transport</keyword>
<evidence type="ECO:0000256" key="2">
    <source>
        <dbReference type="ARBA" id="ARBA00022741"/>
    </source>
</evidence>
<evidence type="ECO:0000259" key="4">
    <source>
        <dbReference type="PROSITE" id="PS50893"/>
    </source>
</evidence>
<dbReference type="AlphaFoldDB" id="A0A7V3PTE2"/>
<evidence type="ECO:0000256" key="3">
    <source>
        <dbReference type="ARBA" id="ARBA00022840"/>
    </source>
</evidence>
<dbReference type="InterPro" id="IPR027417">
    <property type="entry name" value="P-loop_NTPase"/>
</dbReference>
<dbReference type="PROSITE" id="PS50893">
    <property type="entry name" value="ABC_TRANSPORTER_2"/>
    <property type="match status" value="1"/>
</dbReference>
<comment type="caution">
    <text evidence="5">The sequence shown here is derived from an EMBL/GenBank/DDBJ whole genome shotgun (WGS) entry which is preliminary data.</text>
</comment>
<accession>A0A7V3PTE2</accession>
<dbReference type="Gene3D" id="3.40.50.300">
    <property type="entry name" value="P-loop containing nucleotide triphosphate hydrolases"/>
    <property type="match status" value="1"/>
</dbReference>
<dbReference type="SMART" id="SM00382">
    <property type="entry name" value="AAA"/>
    <property type="match status" value="1"/>
</dbReference>
<dbReference type="PANTHER" id="PTHR42734">
    <property type="entry name" value="METAL TRANSPORT SYSTEM ATP-BINDING PROTEIN TM_0124-RELATED"/>
    <property type="match status" value="1"/>
</dbReference>